<accession>A0A0C3SFS3</accession>
<keyword evidence="2" id="KW-1133">Transmembrane helix</keyword>
<feature type="transmembrane region" description="Helical" evidence="2">
    <location>
        <begin position="347"/>
        <end position="367"/>
    </location>
</feature>
<name>A0A0C3SFS3_PHLG1</name>
<evidence type="ECO:0000256" key="3">
    <source>
        <dbReference type="SAM" id="SignalP"/>
    </source>
</evidence>
<keyword evidence="3" id="KW-0732">Signal</keyword>
<dbReference type="Proteomes" id="UP000053257">
    <property type="component" value="Unassembled WGS sequence"/>
</dbReference>
<feature type="compositionally biased region" description="Low complexity" evidence="1">
    <location>
        <begin position="185"/>
        <end position="210"/>
    </location>
</feature>
<keyword evidence="2" id="KW-0812">Transmembrane</keyword>
<keyword evidence="5" id="KW-1185">Reference proteome</keyword>
<evidence type="ECO:0000256" key="1">
    <source>
        <dbReference type="SAM" id="MobiDB-lite"/>
    </source>
</evidence>
<feature type="region of interest" description="Disordered" evidence="1">
    <location>
        <begin position="185"/>
        <end position="213"/>
    </location>
</feature>
<feature type="chain" id="PRO_5002178398" description="Dystroglycan-type cadherin-like domain-containing protein" evidence="3">
    <location>
        <begin position="23"/>
        <end position="368"/>
    </location>
</feature>
<dbReference type="EMBL" id="KN840439">
    <property type="protein sequence ID" value="KIP12585.1"/>
    <property type="molecule type" value="Genomic_DNA"/>
</dbReference>
<protein>
    <recommendedName>
        <fullName evidence="6">Dystroglycan-type cadherin-like domain-containing protein</fullName>
    </recommendedName>
</protein>
<evidence type="ECO:0000256" key="2">
    <source>
        <dbReference type="SAM" id="Phobius"/>
    </source>
</evidence>
<dbReference type="AlphaFoldDB" id="A0A0C3SFS3"/>
<dbReference type="OrthoDB" id="2803133at2759"/>
<evidence type="ECO:0000313" key="4">
    <source>
        <dbReference type="EMBL" id="KIP12585.1"/>
    </source>
</evidence>
<gene>
    <name evidence="4" type="ORF">PHLGIDRAFT_27363</name>
</gene>
<proteinExistence type="predicted"/>
<dbReference type="STRING" id="745531.A0A0C3SFS3"/>
<dbReference type="HOGENOM" id="CLU_059778_0_0_1"/>
<reference evidence="4 5" key="1">
    <citation type="journal article" date="2014" name="PLoS Genet.">
        <title>Analysis of the Phlebiopsis gigantea genome, transcriptome and secretome provides insight into its pioneer colonization strategies of wood.</title>
        <authorList>
            <person name="Hori C."/>
            <person name="Ishida T."/>
            <person name="Igarashi K."/>
            <person name="Samejima M."/>
            <person name="Suzuki H."/>
            <person name="Master E."/>
            <person name="Ferreira P."/>
            <person name="Ruiz-Duenas F.J."/>
            <person name="Held B."/>
            <person name="Canessa P."/>
            <person name="Larrondo L.F."/>
            <person name="Schmoll M."/>
            <person name="Druzhinina I.S."/>
            <person name="Kubicek C.P."/>
            <person name="Gaskell J.A."/>
            <person name="Kersten P."/>
            <person name="St John F."/>
            <person name="Glasner J."/>
            <person name="Sabat G."/>
            <person name="Splinter BonDurant S."/>
            <person name="Syed K."/>
            <person name="Yadav J."/>
            <person name="Mgbeahuruike A.C."/>
            <person name="Kovalchuk A."/>
            <person name="Asiegbu F.O."/>
            <person name="Lackner G."/>
            <person name="Hoffmeister D."/>
            <person name="Rencoret J."/>
            <person name="Gutierrez A."/>
            <person name="Sun H."/>
            <person name="Lindquist E."/>
            <person name="Barry K."/>
            <person name="Riley R."/>
            <person name="Grigoriev I.V."/>
            <person name="Henrissat B."/>
            <person name="Kues U."/>
            <person name="Berka R.M."/>
            <person name="Martinez A.T."/>
            <person name="Covert S.F."/>
            <person name="Blanchette R.A."/>
            <person name="Cullen D."/>
        </authorList>
    </citation>
    <scope>NUCLEOTIDE SEQUENCE [LARGE SCALE GENOMIC DNA]</scope>
    <source>
        <strain evidence="4 5">11061_1 CR5-6</strain>
    </source>
</reference>
<evidence type="ECO:0000313" key="5">
    <source>
        <dbReference type="Proteomes" id="UP000053257"/>
    </source>
</evidence>
<organism evidence="4 5">
    <name type="scientific">Phlebiopsis gigantea (strain 11061_1 CR5-6)</name>
    <name type="common">White-rot fungus</name>
    <name type="synonym">Peniophora gigantea</name>
    <dbReference type="NCBI Taxonomy" id="745531"/>
    <lineage>
        <taxon>Eukaryota</taxon>
        <taxon>Fungi</taxon>
        <taxon>Dikarya</taxon>
        <taxon>Basidiomycota</taxon>
        <taxon>Agaricomycotina</taxon>
        <taxon>Agaricomycetes</taxon>
        <taxon>Polyporales</taxon>
        <taxon>Phanerochaetaceae</taxon>
        <taxon>Phlebiopsis</taxon>
    </lineage>
</organism>
<feature type="signal peptide" evidence="3">
    <location>
        <begin position="1"/>
        <end position="22"/>
    </location>
</feature>
<evidence type="ECO:0008006" key="6">
    <source>
        <dbReference type="Google" id="ProtNLM"/>
    </source>
</evidence>
<keyword evidence="2" id="KW-0472">Membrane</keyword>
<sequence length="368" mass="38552">MPPSRLRLLFLGLCCCFGSPQAQTLYKGQVFTNGLAIFDSPAPNSVLHAGSSMSLAIDVSGDGKLSQPGFSSAGFDSLDIFLVSSETNINLTVIAGSEFLLQEQGSTVKHLNWPIPTCVQPGSYNITLYETSHMSSVQYFSITPITLTIENNSPSGSCSSTNALFAQPQASSPFPENPFLEDITTASSPASPQTQAATVTASSSPSFSSQDRNGALTVTVGPSGLQWPLTIASPQETVPIIVGPSDYNPLGTVTVTASIVSTDAGQVSSGMVTVVVTPTSTPTPVTVVLVSMDTETLTTTVSGQAAIFTTVETTYSTTTAFVNMPNMDNPDYAGFLPINSAIAPRRAIAGTMFLVWTVLYTVVLFLLV</sequence>